<reference evidence="2" key="1">
    <citation type="journal article" date="2013" name="Eukaryot. Cell">
        <title>Extremely Reduced Levels of Heterozygosity in the Vertebrate Pathogen Encephalitozoon cuniculi.</title>
        <authorList>
            <person name="Selman M."/>
            <person name="Sak B."/>
            <person name="Kvac M."/>
            <person name="Farinelli L."/>
            <person name="Weiss L.M."/>
            <person name="Corradi N."/>
        </authorList>
    </citation>
    <scope>NUCLEOTIDE SEQUENCE</scope>
</reference>
<proteinExistence type="predicted"/>
<dbReference type="EMBL" id="KC513605">
    <property type="protein sequence ID" value="AGE95146.1"/>
    <property type="molecule type" value="Genomic_DNA"/>
</dbReference>
<sequence length="191" mass="22301">MKMMIRKTEARKTEARKAEKKKREVVEERRRKRRRVTVVMIKRREKTRKGVRIITISSPLITQAPSSTTPPRVSGRMLAVMSQGMKMEAVLSHLSLRRSIHLPRIPMEKEILKETSKTKDWKRRRKRRKRIVTPIAAVLGSLTRRMGPALKKAVLIFLVRSLNSSNKILLISLTPSWSTMRQAETYHLIRD</sequence>
<accession>M1KIU7</accession>
<organism evidence="2">
    <name type="scientific">Encephalitozoon cuniculi</name>
    <name type="common">Microsporidian parasite</name>
    <dbReference type="NCBI Taxonomy" id="6035"/>
    <lineage>
        <taxon>Eukaryota</taxon>
        <taxon>Fungi</taxon>
        <taxon>Fungi incertae sedis</taxon>
        <taxon>Microsporidia</taxon>
        <taxon>Unikaryonidae</taxon>
        <taxon>Encephalitozoon</taxon>
    </lineage>
</organism>
<gene>
    <name evidence="2" type="ORF">ECU08_1800</name>
</gene>
<protein>
    <submittedName>
        <fullName evidence="2">Uncharacterized protein</fullName>
    </submittedName>
</protein>
<evidence type="ECO:0000313" key="2">
    <source>
        <dbReference type="EMBL" id="AGE95146.1"/>
    </source>
</evidence>
<feature type="region of interest" description="Disordered" evidence="1">
    <location>
        <begin position="1"/>
        <end position="26"/>
    </location>
</feature>
<dbReference type="AlphaFoldDB" id="M1KIU7"/>
<name>M1KIU7_ENCCN</name>
<evidence type="ECO:0000256" key="1">
    <source>
        <dbReference type="SAM" id="MobiDB-lite"/>
    </source>
</evidence>